<reference evidence="1" key="1">
    <citation type="submission" date="2023-10" db="EMBL/GenBank/DDBJ databases">
        <title>Genome sequence of Blautia coccoides DSM 935.</title>
        <authorList>
            <person name="Boeer T."/>
            <person name="Bengelsdorf F.R."/>
            <person name="Daniel R."/>
            <person name="Poehlein A."/>
        </authorList>
    </citation>
    <scope>NUCLEOTIDE SEQUENCE [LARGE SCALE GENOMIC DNA]</scope>
    <source>
        <strain evidence="1">DSM 935</strain>
    </source>
</reference>
<dbReference type="Pfam" id="PF14307">
    <property type="entry name" value="Glyco_tran_WbsX"/>
    <property type="match status" value="1"/>
</dbReference>
<dbReference type="PANTHER" id="PTHR41244">
    <property type="entry name" value="RHAMNAN SYNTHESIS F"/>
    <property type="match status" value="1"/>
</dbReference>
<sequence length="383" mass="45693">MKVIAFYLPQFHNISENDEWWGDGFTEWVNVKKSKPLYEGHDQPRVPLNSNYYNLLDDNVKKWQVDLARKYGIYGFCYYHYWFSGHMLLEKPMEQMLANKEINLPFCISWANEPWTKAWVGDAKKVLIPQNYGEEKEWKEHFDYLLPFFKDDRYIKVDGKPLFVMYRPEIVGCLNQMLDYWNKLAKGSGFENGFYFAYQNIDFDLKKDKDDSRFNMNIEFEPLYAYHDMFANQHKYLKAIRRNISNWVGKYFGFDLLHYGENFFNKNKPLSYDKAWEATLKRKPASDKNVPGAFVGFDNSPRRGKEAKIYDGATPEKFEKYMTKQVKRARDVYHSDMLFITAWNEWAESGYLEPDEKFKYGYLEAIKKALDANGEFPEYPVIQ</sequence>
<dbReference type="PANTHER" id="PTHR41244:SF1">
    <property type="entry name" value="GLYCOSYLTRANSFERASE"/>
    <property type="match status" value="1"/>
</dbReference>
<dbReference type="EMBL" id="CP136422">
    <property type="protein sequence ID" value="WPX75007.1"/>
    <property type="molecule type" value="Genomic_DNA"/>
</dbReference>
<dbReference type="InterPro" id="IPR032719">
    <property type="entry name" value="WbsX"/>
</dbReference>
<gene>
    <name evidence="1" type="ORF">BLCOC_33640</name>
</gene>
<dbReference type="Gene3D" id="3.20.20.80">
    <property type="entry name" value="Glycosidases"/>
    <property type="match status" value="1"/>
</dbReference>
<proteinExistence type="predicted"/>
<protein>
    <recommendedName>
        <fullName evidence="3">Glycosyl transferase family WbsX</fullName>
    </recommendedName>
</protein>
<keyword evidence="2" id="KW-1185">Reference proteome</keyword>
<dbReference type="CDD" id="cd11579">
    <property type="entry name" value="Glyco_tran_WbsX"/>
    <property type="match status" value="1"/>
</dbReference>
<name>A0ABZ0UCQ0_9FIRM</name>
<evidence type="ECO:0000313" key="1">
    <source>
        <dbReference type="EMBL" id="WPX75007.1"/>
    </source>
</evidence>
<organism evidence="1 2">
    <name type="scientific">Blautia producta</name>
    <dbReference type="NCBI Taxonomy" id="33035"/>
    <lineage>
        <taxon>Bacteria</taxon>
        <taxon>Bacillati</taxon>
        <taxon>Bacillota</taxon>
        <taxon>Clostridia</taxon>
        <taxon>Lachnospirales</taxon>
        <taxon>Lachnospiraceae</taxon>
        <taxon>Blautia</taxon>
    </lineage>
</organism>
<evidence type="ECO:0000313" key="2">
    <source>
        <dbReference type="Proteomes" id="UP001325248"/>
    </source>
</evidence>
<evidence type="ECO:0008006" key="3">
    <source>
        <dbReference type="Google" id="ProtNLM"/>
    </source>
</evidence>
<accession>A0ABZ0UCQ0</accession>
<dbReference type="Proteomes" id="UP001325248">
    <property type="component" value="Chromosome"/>
</dbReference>